<proteinExistence type="predicted"/>
<feature type="chain" id="PRO_5012002630" evidence="1">
    <location>
        <begin position="20"/>
        <end position="500"/>
    </location>
</feature>
<dbReference type="OrthoDB" id="334439at2"/>
<dbReference type="STRING" id="1121393.SAMN02745216_00565"/>
<name>A0A1M6E5U2_9BACT</name>
<evidence type="ECO:0000313" key="2">
    <source>
        <dbReference type="EMBL" id="SHI80867.1"/>
    </source>
</evidence>
<dbReference type="AlphaFoldDB" id="A0A1M6E5U2"/>
<feature type="signal peptide" evidence="1">
    <location>
        <begin position="1"/>
        <end position="19"/>
    </location>
</feature>
<dbReference type="RefSeq" id="WP_073472657.1">
    <property type="nucleotide sequence ID" value="NZ_FQZU01000002.1"/>
</dbReference>
<dbReference type="EMBL" id="FQZU01000002">
    <property type="protein sequence ID" value="SHI80867.1"/>
    <property type="molecule type" value="Genomic_DNA"/>
</dbReference>
<evidence type="ECO:0000313" key="3">
    <source>
        <dbReference type="Proteomes" id="UP000183994"/>
    </source>
</evidence>
<evidence type="ECO:0000256" key="1">
    <source>
        <dbReference type="SAM" id="SignalP"/>
    </source>
</evidence>
<protein>
    <submittedName>
        <fullName evidence="2">Uncharacterized protein</fullName>
    </submittedName>
</protein>
<accession>A0A1M6E5U2</accession>
<keyword evidence="1" id="KW-0732">Signal</keyword>
<gene>
    <name evidence="2" type="ORF">SAMN02745216_00565</name>
</gene>
<organism evidence="2 3">
    <name type="scientific">Desulfatibacillum alkenivorans DSM 16219</name>
    <dbReference type="NCBI Taxonomy" id="1121393"/>
    <lineage>
        <taxon>Bacteria</taxon>
        <taxon>Pseudomonadati</taxon>
        <taxon>Thermodesulfobacteriota</taxon>
        <taxon>Desulfobacteria</taxon>
        <taxon>Desulfobacterales</taxon>
        <taxon>Desulfatibacillaceae</taxon>
        <taxon>Desulfatibacillum</taxon>
    </lineage>
</organism>
<sequence length="500" mass="56337">MKAWIFAVLLAAASVSVYSYPNALNDMTPDGKGAQAAEEILEVVQRAAASMEMAPNIQEFNAFVYEKASKFSIDELYESGFLETLPDGSRGLVFIGSNQPGSYALTTGRSGAKPCPGGFTAEFGLKRHETCEYGGPSFSAHMDIRANTLRMSDQTGLALHEGFLKVIDPKNFHELQALRTRRDRHIKMEALMVLKEFYTKFPHGARLIQLYTYPLHSEIVTREFEGQEYTVQNFRVFLKLDAIKKDYPFLSGYLEDFRDLFRSEVIVSNKQGATILKMAFDSQKDIFSLSMLTRQGKVIPFDAKGNPLFDQEVRGVGLKELEFDVDMTLFVNVFGIKFTTENIDSAWRYHREGTKGALEVRLTNIDRTSLFGKAEGKVPDWVRDLAIPKKVDNVLFGFTRLLVNANNGEGSRMVMEWDDSDPENVAFHMRGTTELLDNYYVRFAAAAIKYCFQTDGNTQYDMQRLLTRTLNAIILDMRMYSGDGVRQEALSNAGSVSKDG</sequence>
<reference evidence="3" key="1">
    <citation type="submission" date="2016-11" db="EMBL/GenBank/DDBJ databases">
        <authorList>
            <person name="Varghese N."/>
            <person name="Submissions S."/>
        </authorList>
    </citation>
    <scope>NUCLEOTIDE SEQUENCE [LARGE SCALE GENOMIC DNA]</scope>
    <source>
        <strain evidence="3">DSM 16219</strain>
    </source>
</reference>
<dbReference type="Proteomes" id="UP000183994">
    <property type="component" value="Unassembled WGS sequence"/>
</dbReference>
<keyword evidence="3" id="KW-1185">Reference proteome</keyword>